<evidence type="ECO:0000313" key="3">
    <source>
        <dbReference type="Proteomes" id="UP000242243"/>
    </source>
</evidence>
<protein>
    <submittedName>
        <fullName evidence="2">Uncharacterized protein</fullName>
    </submittedName>
</protein>
<accession>A0A1I5MCR3</accession>
<dbReference type="EMBL" id="BJWI01000023">
    <property type="protein sequence ID" value="GEM02084.1"/>
    <property type="molecule type" value="Genomic_DNA"/>
</dbReference>
<evidence type="ECO:0000313" key="4">
    <source>
        <dbReference type="Proteomes" id="UP000321547"/>
    </source>
</evidence>
<dbReference type="AlphaFoldDB" id="A0A1I5MCR3"/>
<dbReference type="Proteomes" id="UP000242243">
    <property type="component" value="Unassembled WGS sequence"/>
</dbReference>
<evidence type="ECO:0000313" key="1">
    <source>
        <dbReference type="EMBL" id="GEM02084.1"/>
    </source>
</evidence>
<proteinExistence type="predicted"/>
<gene>
    <name evidence="1" type="ORF">HHA03_16160</name>
    <name evidence="2" type="ORF">SAMN05421839_10531</name>
</gene>
<reference evidence="1 4" key="2">
    <citation type="submission" date="2019-07" db="EMBL/GenBank/DDBJ databases">
        <title>Whole genome shotgun sequence of Halolactibacillus halophilus NBRC 100868.</title>
        <authorList>
            <person name="Hosoyama A."/>
            <person name="Uohara A."/>
            <person name="Ohji S."/>
            <person name="Ichikawa N."/>
        </authorList>
    </citation>
    <scope>NUCLEOTIDE SEQUENCE [LARGE SCALE GENOMIC DNA]</scope>
    <source>
        <strain evidence="1 4">NBRC 100868</strain>
    </source>
</reference>
<sequence>MKKMEIKEINILAEALYEKEVPLKLGKDILKLAKDFTYTNDTRGKRLNEYSGLMKYHTKENR</sequence>
<dbReference type="RefSeq" id="WP_089830302.1">
    <property type="nucleotide sequence ID" value="NZ_BJWI01000023.1"/>
</dbReference>
<reference evidence="2 3" key="1">
    <citation type="submission" date="2016-10" db="EMBL/GenBank/DDBJ databases">
        <authorList>
            <person name="de Groot N.N."/>
        </authorList>
    </citation>
    <scope>NUCLEOTIDE SEQUENCE [LARGE SCALE GENOMIC DNA]</scope>
    <source>
        <strain evidence="2 3">DSM 17073</strain>
    </source>
</reference>
<dbReference type="EMBL" id="FOXC01000005">
    <property type="protein sequence ID" value="SFP07394.1"/>
    <property type="molecule type" value="Genomic_DNA"/>
</dbReference>
<name>A0A1I5MCR3_9BACI</name>
<dbReference type="STRING" id="306540.SAMN05421839_10531"/>
<keyword evidence="4" id="KW-1185">Reference proteome</keyword>
<dbReference type="Proteomes" id="UP000321547">
    <property type="component" value="Unassembled WGS sequence"/>
</dbReference>
<evidence type="ECO:0000313" key="2">
    <source>
        <dbReference type="EMBL" id="SFP07394.1"/>
    </source>
</evidence>
<organism evidence="2 3">
    <name type="scientific">Halolactibacillus halophilus</name>
    <dbReference type="NCBI Taxonomy" id="306540"/>
    <lineage>
        <taxon>Bacteria</taxon>
        <taxon>Bacillati</taxon>
        <taxon>Bacillota</taxon>
        <taxon>Bacilli</taxon>
        <taxon>Bacillales</taxon>
        <taxon>Bacillaceae</taxon>
        <taxon>Halolactibacillus</taxon>
    </lineage>
</organism>